<protein>
    <submittedName>
        <fullName evidence="7">PABPN1 like, cytoplasmic</fullName>
    </submittedName>
</protein>
<feature type="domain" description="PLD phosphodiesterase" evidence="5">
    <location>
        <begin position="6"/>
        <end position="33"/>
    </location>
</feature>
<dbReference type="Gene3D" id="3.30.70.330">
    <property type="match status" value="1"/>
</dbReference>
<evidence type="ECO:0000259" key="5">
    <source>
        <dbReference type="PROSITE" id="PS50035"/>
    </source>
</evidence>
<accession>A0AAY4EJ67</accession>
<organism evidence="7 8">
    <name type="scientific">Denticeps clupeoides</name>
    <name type="common">denticle herring</name>
    <dbReference type="NCBI Taxonomy" id="299321"/>
    <lineage>
        <taxon>Eukaryota</taxon>
        <taxon>Metazoa</taxon>
        <taxon>Chordata</taxon>
        <taxon>Craniata</taxon>
        <taxon>Vertebrata</taxon>
        <taxon>Euteleostomi</taxon>
        <taxon>Actinopterygii</taxon>
        <taxon>Neopterygii</taxon>
        <taxon>Teleostei</taxon>
        <taxon>Clupei</taxon>
        <taxon>Clupeiformes</taxon>
        <taxon>Denticipitoidei</taxon>
        <taxon>Denticipitidae</taxon>
        <taxon>Denticeps</taxon>
    </lineage>
</organism>
<evidence type="ECO:0000313" key="7">
    <source>
        <dbReference type="Ensembl" id="ENSDCDP00010057700.1"/>
    </source>
</evidence>
<dbReference type="SMART" id="SM00360">
    <property type="entry name" value="RRM"/>
    <property type="match status" value="1"/>
</dbReference>
<keyword evidence="3 4" id="KW-0694">RNA-binding</keyword>
<evidence type="ECO:0000256" key="4">
    <source>
        <dbReference type="PROSITE-ProRule" id="PRU00176"/>
    </source>
</evidence>
<dbReference type="PROSITE" id="PS50035">
    <property type="entry name" value="PLD"/>
    <property type="match status" value="1"/>
</dbReference>
<evidence type="ECO:0000313" key="8">
    <source>
        <dbReference type="Proteomes" id="UP000694580"/>
    </source>
</evidence>
<gene>
    <name evidence="7" type="primary">PABPN1L</name>
</gene>
<dbReference type="GO" id="GO:0008143">
    <property type="term" value="F:poly(A) binding"/>
    <property type="evidence" value="ECO:0007669"/>
    <property type="project" value="TreeGrafter"/>
</dbReference>
<dbReference type="Pfam" id="PF00076">
    <property type="entry name" value="RRM_1"/>
    <property type="match status" value="1"/>
</dbReference>
<dbReference type="Ensembl" id="ENSDCDT00010068387.1">
    <property type="protein sequence ID" value="ENSDCDP00010057700.1"/>
    <property type="gene ID" value="ENSDCDG00010032621.1"/>
</dbReference>
<dbReference type="PANTHER" id="PTHR23236:SF27">
    <property type="entry name" value="EMBRYONIC POLYADENYLATE-BINDING PROTEIN 2"/>
    <property type="match status" value="1"/>
</dbReference>
<reference evidence="7" key="2">
    <citation type="submission" date="2025-08" db="UniProtKB">
        <authorList>
            <consortium name="Ensembl"/>
        </authorList>
    </citation>
    <scope>IDENTIFICATION</scope>
</reference>
<proteinExistence type="predicted"/>
<dbReference type="InterPro" id="IPR000504">
    <property type="entry name" value="RRM_dom"/>
</dbReference>
<keyword evidence="2" id="KW-0963">Cytoplasm</keyword>
<dbReference type="PANTHER" id="PTHR23236">
    <property type="entry name" value="EUKARYOTIC TRANSLATION INITIATION FACTOR 4B/4H"/>
    <property type="match status" value="1"/>
</dbReference>
<dbReference type="InterPro" id="IPR012677">
    <property type="entry name" value="Nucleotide-bd_a/b_plait_sf"/>
</dbReference>
<dbReference type="SUPFAM" id="SSF54928">
    <property type="entry name" value="RNA-binding domain, RBD"/>
    <property type="match status" value="1"/>
</dbReference>
<feature type="domain" description="RRM" evidence="6">
    <location>
        <begin position="20"/>
        <end position="97"/>
    </location>
</feature>
<dbReference type="InterPro" id="IPR001736">
    <property type="entry name" value="PLipase_D/transphosphatidylase"/>
</dbReference>
<dbReference type="InterPro" id="IPR035979">
    <property type="entry name" value="RBD_domain_sf"/>
</dbReference>
<dbReference type="GO" id="GO:0005634">
    <property type="term" value="C:nucleus"/>
    <property type="evidence" value="ECO:0007669"/>
    <property type="project" value="TreeGrafter"/>
</dbReference>
<dbReference type="GO" id="GO:0003824">
    <property type="term" value="F:catalytic activity"/>
    <property type="evidence" value="ECO:0007669"/>
    <property type="project" value="InterPro"/>
</dbReference>
<dbReference type="GO" id="GO:0000288">
    <property type="term" value="P:nuclear-transcribed mRNA catabolic process, deadenylation-dependent decay"/>
    <property type="evidence" value="ECO:0007669"/>
    <property type="project" value="TreeGrafter"/>
</dbReference>
<evidence type="ECO:0000256" key="1">
    <source>
        <dbReference type="ARBA" id="ARBA00004496"/>
    </source>
</evidence>
<dbReference type="PROSITE" id="PS50102">
    <property type="entry name" value="RRM"/>
    <property type="match status" value="1"/>
</dbReference>
<keyword evidence="8" id="KW-1185">Reference proteome</keyword>
<dbReference type="GO" id="GO:0005737">
    <property type="term" value="C:cytoplasm"/>
    <property type="evidence" value="ECO:0007669"/>
    <property type="project" value="UniProtKB-SubCell"/>
</dbReference>
<evidence type="ECO:0000256" key="2">
    <source>
        <dbReference type="ARBA" id="ARBA00022490"/>
    </source>
</evidence>
<dbReference type="GeneTree" id="ENSGT00940000161325"/>
<comment type="subcellular location">
    <subcellularLocation>
        <location evidence="1">Cytoplasm</location>
    </subcellularLocation>
</comment>
<dbReference type="Proteomes" id="UP000694580">
    <property type="component" value="Chromosome 16"/>
</dbReference>
<sequence length="140" mass="15796">TFESLYYRVTHEERIEVDNRSVYVGNVDYGTTAAELAFHFNGCGTVNRVTILCDKFTGHPKGFAYVEFSNRDSVLAAMTLNSTLFRGRVIKVLPKRTNMPGITNRGSQRGGRAWGRGFRAYRIGGSFPGRFRCVQFTEPK</sequence>
<reference evidence="7" key="3">
    <citation type="submission" date="2025-09" db="UniProtKB">
        <authorList>
            <consortium name="Ensembl"/>
        </authorList>
    </citation>
    <scope>IDENTIFICATION</scope>
</reference>
<reference evidence="7 8" key="1">
    <citation type="submission" date="2020-06" db="EMBL/GenBank/DDBJ databases">
        <authorList>
            <consortium name="Wellcome Sanger Institute Data Sharing"/>
        </authorList>
    </citation>
    <scope>NUCLEOTIDE SEQUENCE [LARGE SCALE GENOMIC DNA]</scope>
</reference>
<dbReference type="AlphaFoldDB" id="A0AAY4EJ67"/>
<evidence type="ECO:0000259" key="6">
    <source>
        <dbReference type="PROSITE" id="PS50102"/>
    </source>
</evidence>
<evidence type="ECO:0000256" key="3">
    <source>
        <dbReference type="ARBA" id="ARBA00022884"/>
    </source>
</evidence>
<name>A0AAY4EJ67_9TELE</name>